<comment type="caution">
    <text evidence="2">The sequence shown here is derived from an EMBL/GenBank/DDBJ whole genome shotgun (WGS) entry which is preliminary data.</text>
</comment>
<sequence length="135" mass="15084">MLHYFGEPGFADRRTSATVKAMSATRLTDAPETRASLCWRVFPGSAKNRRRQYEHPSAHVGEESPRGQRRVPGARITSRMLTFRRPMRRVTGSPENSHLCARVTARDSPFPAWAPETDHLALNEASAGHWTKASG</sequence>
<protein>
    <submittedName>
        <fullName evidence="2">Uncharacterized protein</fullName>
    </submittedName>
</protein>
<dbReference type="EMBL" id="PNXY01000007">
    <property type="protein sequence ID" value="PMS31106.1"/>
    <property type="molecule type" value="Genomic_DNA"/>
</dbReference>
<evidence type="ECO:0000256" key="1">
    <source>
        <dbReference type="SAM" id="MobiDB-lite"/>
    </source>
</evidence>
<proteinExistence type="predicted"/>
<gene>
    <name evidence="2" type="ORF">C0Z16_12850</name>
</gene>
<keyword evidence="3" id="KW-1185">Reference proteome</keyword>
<name>A0ABX4V9H7_9BURK</name>
<accession>A0ABX4V9H7</accession>
<evidence type="ECO:0000313" key="3">
    <source>
        <dbReference type="Proteomes" id="UP000235659"/>
    </source>
</evidence>
<organism evidence="2 3">
    <name type="scientific">Paraburkholderia rhynchosiae</name>
    <dbReference type="NCBI Taxonomy" id="487049"/>
    <lineage>
        <taxon>Bacteria</taxon>
        <taxon>Pseudomonadati</taxon>
        <taxon>Pseudomonadota</taxon>
        <taxon>Betaproteobacteria</taxon>
        <taxon>Burkholderiales</taxon>
        <taxon>Burkholderiaceae</taxon>
        <taxon>Paraburkholderia</taxon>
    </lineage>
</organism>
<feature type="compositionally biased region" description="Basic and acidic residues" evidence="1">
    <location>
        <begin position="51"/>
        <end position="66"/>
    </location>
</feature>
<evidence type="ECO:0000313" key="2">
    <source>
        <dbReference type="EMBL" id="PMS31106.1"/>
    </source>
</evidence>
<reference evidence="2 3" key="1">
    <citation type="submission" date="2018-01" db="EMBL/GenBank/DDBJ databases">
        <title>Whole genome analyses suggest that Burkholderia sensu lato contains two further novel genera in the rhizoxinica-symbiotica group Mycetohabitans gen. nov., and Trinickia gen. nov.: implications for the evolution of diazotrophy and nodulation in the Burkholderiaceae.</title>
        <authorList>
            <person name="Estrada-de los Santos P."/>
            <person name="Palmer M."/>
            <person name="Chavez-Ramirez B."/>
            <person name="Beukes C."/>
            <person name="Steenkamp E.T."/>
            <person name="Hirsch A.M."/>
            <person name="Manyaka P."/>
            <person name="Maluk M."/>
            <person name="Lafos M."/>
            <person name="Crook M."/>
            <person name="Gross E."/>
            <person name="Simon M.F."/>
            <person name="Bueno dos Reis Junior F."/>
            <person name="Poole P.S."/>
            <person name="Venter S.N."/>
            <person name="James E.K."/>
        </authorList>
    </citation>
    <scope>NUCLEOTIDE SEQUENCE [LARGE SCALE GENOMIC DNA]</scope>
    <source>
        <strain evidence="2 3">WSM 3937</strain>
    </source>
</reference>
<dbReference type="Proteomes" id="UP000235659">
    <property type="component" value="Unassembled WGS sequence"/>
</dbReference>
<feature type="region of interest" description="Disordered" evidence="1">
    <location>
        <begin position="48"/>
        <end position="77"/>
    </location>
</feature>